<dbReference type="Proteomes" id="UP001524547">
    <property type="component" value="Unassembled WGS sequence"/>
</dbReference>
<keyword evidence="3" id="KW-0479">Metal-binding</keyword>
<proteinExistence type="predicted"/>
<evidence type="ECO:0000259" key="9">
    <source>
        <dbReference type="Pfam" id="PF01551"/>
    </source>
</evidence>
<dbReference type="PANTHER" id="PTHR21666:SF288">
    <property type="entry name" value="CELL DIVISION PROTEIN YTFB"/>
    <property type="match status" value="1"/>
</dbReference>
<dbReference type="InterPro" id="IPR016047">
    <property type="entry name" value="M23ase_b-sheet_dom"/>
</dbReference>
<evidence type="ECO:0000256" key="8">
    <source>
        <dbReference type="SAM" id="MobiDB-lite"/>
    </source>
</evidence>
<keyword evidence="5" id="KW-0862">Zinc</keyword>
<keyword evidence="2" id="KW-0645">Protease</keyword>
<dbReference type="SUPFAM" id="SSF51261">
    <property type="entry name" value="Duplicated hybrid motif"/>
    <property type="match status" value="1"/>
</dbReference>
<sequence>MAGKSAALGLLLCGVGLPITDAPGATPRKPAAIRHDDRKTSAARAAAAARARLAEQRRGAAAALAKGKAAAAQAKQEAERAARRADADAQRASLLSARTVQATTAVQNTDKQAADAAERLQSLAAQRASLHDAMARDVAALTPMLPVMERLALYPSETLLAAPSSPDDALTGLSVLRGLGAELERHARGIRDAQDRLDILENEVRHENDRLSALRQQQKRQQDALAAQTRIAAAAQIASGRAADQMSRRAAAAAARATTLDDALARLSAAEEAEDRRLDREAEAARRAALLAERAPAPVRQRADDAARKARDDAAEAAVPAGAGLGSPADGAAPVQGPVAVGFGGQTEAGPAQGVRYAPPPHATVSAPCAGRVVFSGPFRSYGNMMILDCGRGDRFVLAGLERIDAPVGGRVARGAAIGRMPDWSPGAGGGRPSLYVQLRHGDRAVDPTRFLQGGR</sequence>
<evidence type="ECO:0000256" key="5">
    <source>
        <dbReference type="ARBA" id="ARBA00022833"/>
    </source>
</evidence>
<evidence type="ECO:0000256" key="1">
    <source>
        <dbReference type="ARBA" id="ARBA00001947"/>
    </source>
</evidence>
<comment type="caution">
    <text evidence="10">The sequence shown here is derived from an EMBL/GenBank/DDBJ whole genome shotgun (WGS) entry which is preliminary data.</text>
</comment>
<evidence type="ECO:0000313" key="10">
    <source>
        <dbReference type="EMBL" id="MCQ8241014.1"/>
    </source>
</evidence>
<evidence type="ECO:0000256" key="6">
    <source>
        <dbReference type="ARBA" id="ARBA00023049"/>
    </source>
</evidence>
<keyword evidence="7" id="KW-0175">Coiled coil</keyword>
<feature type="coiled-coil region" evidence="7">
    <location>
        <begin position="183"/>
        <end position="217"/>
    </location>
</feature>
<keyword evidence="11" id="KW-1185">Reference proteome</keyword>
<evidence type="ECO:0000256" key="7">
    <source>
        <dbReference type="SAM" id="Coils"/>
    </source>
</evidence>
<comment type="cofactor">
    <cofactor evidence="1">
        <name>Zn(2+)</name>
        <dbReference type="ChEBI" id="CHEBI:29105"/>
    </cofactor>
</comment>
<feature type="coiled-coil region" evidence="7">
    <location>
        <begin position="64"/>
        <end position="126"/>
    </location>
</feature>
<dbReference type="InterPro" id="IPR011055">
    <property type="entry name" value="Dup_hybrid_motif"/>
</dbReference>
<dbReference type="InterPro" id="IPR050570">
    <property type="entry name" value="Cell_wall_metabolism_enzyme"/>
</dbReference>
<dbReference type="CDD" id="cd12797">
    <property type="entry name" value="M23_peptidase"/>
    <property type="match status" value="1"/>
</dbReference>
<name>A0ABT1VXE2_9PROT</name>
<dbReference type="Gene3D" id="2.70.70.10">
    <property type="entry name" value="Glucose Permease (Domain IIA)"/>
    <property type="match status" value="1"/>
</dbReference>
<feature type="domain" description="M23ase beta-sheet core" evidence="9">
    <location>
        <begin position="352"/>
        <end position="448"/>
    </location>
</feature>
<evidence type="ECO:0000256" key="2">
    <source>
        <dbReference type="ARBA" id="ARBA00022670"/>
    </source>
</evidence>
<feature type="region of interest" description="Disordered" evidence="8">
    <location>
        <begin position="292"/>
        <end position="331"/>
    </location>
</feature>
<accession>A0ABT1VXE2</accession>
<keyword evidence="6" id="KW-0482">Metalloprotease</keyword>
<dbReference type="EMBL" id="JAMZEJ010000005">
    <property type="protein sequence ID" value="MCQ8241014.1"/>
    <property type="molecule type" value="Genomic_DNA"/>
</dbReference>
<gene>
    <name evidence="10" type="ORF">NFI88_09210</name>
</gene>
<protein>
    <submittedName>
        <fullName evidence="10">Peptidoglycan DD-metalloendopeptidase family protein</fullName>
    </submittedName>
</protein>
<dbReference type="RefSeq" id="WP_422919762.1">
    <property type="nucleotide sequence ID" value="NZ_JAMZEJ010000005.1"/>
</dbReference>
<organism evidence="10 11">
    <name type="scientific">Rhizosaccharibacter radicis</name>
    <dbReference type="NCBI Taxonomy" id="2782605"/>
    <lineage>
        <taxon>Bacteria</taxon>
        <taxon>Pseudomonadati</taxon>
        <taxon>Pseudomonadota</taxon>
        <taxon>Alphaproteobacteria</taxon>
        <taxon>Acetobacterales</taxon>
        <taxon>Acetobacteraceae</taxon>
        <taxon>Rhizosaccharibacter</taxon>
    </lineage>
</organism>
<feature type="compositionally biased region" description="Basic and acidic residues" evidence="8">
    <location>
        <begin position="301"/>
        <end position="314"/>
    </location>
</feature>
<dbReference type="PANTHER" id="PTHR21666">
    <property type="entry name" value="PEPTIDASE-RELATED"/>
    <property type="match status" value="1"/>
</dbReference>
<reference evidence="10 11" key="1">
    <citation type="submission" date="2022-06" db="EMBL/GenBank/DDBJ databases">
        <title>Rhizosaccharibacter gen. nov. sp. nov. KSS12, endophytic bacteria isolated from sugarcane.</title>
        <authorList>
            <person name="Pitiwittayakul N."/>
        </authorList>
    </citation>
    <scope>NUCLEOTIDE SEQUENCE [LARGE SCALE GENOMIC DNA]</scope>
    <source>
        <strain evidence="10 11">KSS12</strain>
    </source>
</reference>
<evidence type="ECO:0000256" key="4">
    <source>
        <dbReference type="ARBA" id="ARBA00022801"/>
    </source>
</evidence>
<keyword evidence="4" id="KW-0378">Hydrolase</keyword>
<dbReference type="Pfam" id="PF01551">
    <property type="entry name" value="Peptidase_M23"/>
    <property type="match status" value="1"/>
</dbReference>
<evidence type="ECO:0000313" key="11">
    <source>
        <dbReference type="Proteomes" id="UP001524547"/>
    </source>
</evidence>
<evidence type="ECO:0000256" key="3">
    <source>
        <dbReference type="ARBA" id="ARBA00022723"/>
    </source>
</evidence>